<feature type="compositionally biased region" description="Basic and acidic residues" evidence="1">
    <location>
        <begin position="378"/>
        <end position="387"/>
    </location>
</feature>
<dbReference type="AlphaFoldDB" id="A0AAI8YRD2"/>
<feature type="compositionally biased region" description="Low complexity" evidence="1">
    <location>
        <begin position="672"/>
        <end position="682"/>
    </location>
</feature>
<proteinExistence type="predicted"/>
<feature type="compositionally biased region" description="Polar residues" evidence="1">
    <location>
        <begin position="121"/>
        <end position="136"/>
    </location>
</feature>
<gene>
    <name evidence="2" type="ORF">LECACI_7A000282</name>
</gene>
<evidence type="ECO:0000313" key="3">
    <source>
        <dbReference type="Proteomes" id="UP001296104"/>
    </source>
</evidence>
<feature type="compositionally biased region" description="Pro residues" evidence="1">
    <location>
        <begin position="154"/>
        <end position="170"/>
    </location>
</feature>
<feature type="compositionally biased region" description="Pro residues" evidence="1">
    <location>
        <begin position="206"/>
        <end position="226"/>
    </location>
</feature>
<feature type="compositionally biased region" description="Polar residues" evidence="1">
    <location>
        <begin position="275"/>
        <end position="285"/>
    </location>
</feature>
<feature type="compositionally biased region" description="Low complexity" evidence="1">
    <location>
        <begin position="259"/>
        <end position="274"/>
    </location>
</feature>
<feature type="compositionally biased region" description="Basic and acidic residues" evidence="1">
    <location>
        <begin position="511"/>
        <end position="528"/>
    </location>
</feature>
<feature type="compositionally biased region" description="Polar residues" evidence="1">
    <location>
        <begin position="227"/>
        <end position="247"/>
    </location>
</feature>
<feature type="region of interest" description="Disordered" evidence="1">
    <location>
        <begin position="1"/>
        <end position="24"/>
    </location>
</feature>
<feature type="compositionally biased region" description="Pro residues" evidence="1">
    <location>
        <begin position="107"/>
        <end position="120"/>
    </location>
</feature>
<name>A0AAI8YRD2_9PEZI</name>
<feature type="compositionally biased region" description="Polar residues" evidence="1">
    <location>
        <begin position="1"/>
        <end position="16"/>
    </location>
</feature>
<feature type="compositionally biased region" description="Low complexity" evidence="1">
    <location>
        <begin position="438"/>
        <end position="450"/>
    </location>
</feature>
<reference evidence="2" key="1">
    <citation type="submission" date="2023-11" db="EMBL/GenBank/DDBJ databases">
        <authorList>
            <person name="Alioto T."/>
            <person name="Alioto T."/>
            <person name="Gomez Garrido J."/>
        </authorList>
    </citation>
    <scope>NUCLEOTIDE SEQUENCE</scope>
</reference>
<feature type="compositionally biased region" description="Polar residues" evidence="1">
    <location>
        <begin position="630"/>
        <end position="643"/>
    </location>
</feature>
<accession>A0AAI8YRD2</accession>
<feature type="compositionally biased region" description="Polar residues" evidence="1">
    <location>
        <begin position="389"/>
        <end position="409"/>
    </location>
</feature>
<comment type="caution">
    <text evidence="2">The sequence shown here is derived from an EMBL/GenBank/DDBJ whole genome shotgun (WGS) entry which is preliminary data.</text>
</comment>
<sequence length="867" mass="92323">MFASQSIHRSNSLRSSTPPITNNNININAPLAVHASTASLMSNPPPKDTNTYTPRADDDSSHAPPVPPSKIPTAAAAGTAPRMTNPPPKGRETCMPLVDYDSSLSRPMPPRQQAPVPPSKIPTTTHASSAPRNTPTLKDRKTYKPLAADNDDSLPPPMPLRNPPPIPTPETPTAAYANIAPLITQQTPKDRKTNTPLADDDNRLPVPMPLMPPPVPLSKIPAPPTPGSMSGNASRPSLTREGTQSTERSSRSSRLPIPGSRHATASAGRASTSGPVYSSATSSTIPRLGRKLIPSPNLNKEQPVKTVTYPRVDESGDPLPISSHPDDYRRAAYQATARQGHDASPTPFRTISPPVTKRQFSSTISASDIDDMVNEPVANDHERRDSKMSAMSRSTSGRVTFHPTASNAESPEPDKSNEINVAKCSSGSPTHSSRHSTRPSSRPSSRARTPNADAADLISPHASRVFSNGSRRLSSMRSSEHPPPTSPFMDPLPTISSQPFLSTAAPMPATDAERGSEDTLREESHQDDNTQDTLAMPSPRRSLFRTLSQAKRENEQKQDRGERGLSIEAREHLHKTLAQLEGKVIPDNPRVSREQMRQMFGNVEEAWPREESTLLSKMMLAQKYLDKTAARQSQPTGSPTTFGERSAGEEGPPAPGSVAHAKATLHERRSYARATAASASRTGGLGQKQAAALPTSPALHRGRTIPPGSIGVPSIQEGGPPPPRPRSRTRDALHRIGGLWRKGGGSGKPASPAGRQEADIPPVPRVPERFTGHHHQAPASPTAASPSPSGDGQSPSAGEAAPSASTRATVAAIRAQDAVARASLCAANADLCARRARREADRAAGEAATALELAQEALRASMVVSRR</sequence>
<feature type="region of interest" description="Disordered" evidence="1">
    <location>
        <begin position="38"/>
        <end position="567"/>
    </location>
</feature>
<keyword evidence="3" id="KW-1185">Reference proteome</keyword>
<organism evidence="2 3">
    <name type="scientific">Lecanosticta acicola</name>
    <dbReference type="NCBI Taxonomy" id="111012"/>
    <lineage>
        <taxon>Eukaryota</taxon>
        <taxon>Fungi</taxon>
        <taxon>Dikarya</taxon>
        <taxon>Ascomycota</taxon>
        <taxon>Pezizomycotina</taxon>
        <taxon>Dothideomycetes</taxon>
        <taxon>Dothideomycetidae</taxon>
        <taxon>Mycosphaerellales</taxon>
        <taxon>Mycosphaerellaceae</taxon>
        <taxon>Lecanosticta</taxon>
    </lineage>
</organism>
<evidence type="ECO:0000313" key="2">
    <source>
        <dbReference type="EMBL" id="CAK3759547.1"/>
    </source>
</evidence>
<feature type="compositionally biased region" description="Polar residues" evidence="1">
    <location>
        <begin position="465"/>
        <end position="477"/>
    </location>
</feature>
<feature type="compositionally biased region" description="Basic and acidic residues" evidence="1">
    <location>
        <begin position="550"/>
        <end position="567"/>
    </location>
</feature>
<feature type="compositionally biased region" description="Polar residues" evidence="1">
    <location>
        <begin position="38"/>
        <end position="53"/>
    </location>
</feature>
<dbReference type="Proteomes" id="UP001296104">
    <property type="component" value="Unassembled WGS sequence"/>
</dbReference>
<dbReference type="EMBL" id="CAVMBE010000001">
    <property type="protein sequence ID" value="CAK3759547.1"/>
    <property type="molecule type" value="Genomic_DNA"/>
</dbReference>
<feature type="compositionally biased region" description="Low complexity" evidence="1">
    <location>
        <begin position="777"/>
        <end position="809"/>
    </location>
</feature>
<protein>
    <submittedName>
        <fullName evidence="2">Uncharacterized protein</fullName>
    </submittedName>
</protein>
<feature type="region of interest" description="Disordered" evidence="1">
    <location>
        <begin position="626"/>
        <end position="809"/>
    </location>
</feature>
<evidence type="ECO:0000256" key="1">
    <source>
        <dbReference type="SAM" id="MobiDB-lite"/>
    </source>
</evidence>